<gene>
    <name evidence="1 2" type="primary">gatC</name>
    <name evidence="2" type="ORF">GYA55_07245</name>
</gene>
<comment type="subunit">
    <text evidence="1">Heterotrimer of A, B and C subunits.</text>
</comment>
<name>A0A7X9FSD4_9DELT</name>
<comment type="catalytic activity">
    <reaction evidence="1">
        <text>L-glutamyl-tRNA(Gln) + L-glutamine + ATP + H2O = L-glutaminyl-tRNA(Gln) + L-glutamate + ADP + phosphate + H(+)</text>
        <dbReference type="Rhea" id="RHEA:17521"/>
        <dbReference type="Rhea" id="RHEA-COMP:9681"/>
        <dbReference type="Rhea" id="RHEA-COMP:9684"/>
        <dbReference type="ChEBI" id="CHEBI:15377"/>
        <dbReference type="ChEBI" id="CHEBI:15378"/>
        <dbReference type="ChEBI" id="CHEBI:29985"/>
        <dbReference type="ChEBI" id="CHEBI:30616"/>
        <dbReference type="ChEBI" id="CHEBI:43474"/>
        <dbReference type="ChEBI" id="CHEBI:58359"/>
        <dbReference type="ChEBI" id="CHEBI:78520"/>
        <dbReference type="ChEBI" id="CHEBI:78521"/>
        <dbReference type="ChEBI" id="CHEBI:456216"/>
    </reaction>
</comment>
<dbReference type="AlphaFoldDB" id="A0A7X9FSD4"/>
<proteinExistence type="inferred from homology"/>
<dbReference type="GO" id="GO:0050567">
    <property type="term" value="F:glutaminyl-tRNA synthase (glutamine-hydrolyzing) activity"/>
    <property type="evidence" value="ECO:0007669"/>
    <property type="project" value="UniProtKB-UniRule"/>
</dbReference>
<dbReference type="PANTHER" id="PTHR15004:SF0">
    <property type="entry name" value="GLUTAMYL-TRNA(GLN) AMIDOTRANSFERASE SUBUNIT C, MITOCHONDRIAL"/>
    <property type="match status" value="1"/>
</dbReference>
<dbReference type="Pfam" id="PF02686">
    <property type="entry name" value="GatC"/>
    <property type="match status" value="1"/>
</dbReference>
<keyword evidence="1" id="KW-0067">ATP-binding</keyword>
<dbReference type="HAMAP" id="MF_00122">
    <property type="entry name" value="GatC"/>
    <property type="match status" value="1"/>
</dbReference>
<dbReference type="InterPro" id="IPR003837">
    <property type="entry name" value="GatC"/>
</dbReference>
<evidence type="ECO:0000313" key="3">
    <source>
        <dbReference type="Proteomes" id="UP000524246"/>
    </source>
</evidence>
<dbReference type="PANTHER" id="PTHR15004">
    <property type="entry name" value="GLUTAMYL-TRNA(GLN) AMIDOTRANSFERASE SUBUNIT C, MITOCHONDRIAL"/>
    <property type="match status" value="1"/>
</dbReference>
<comment type="caution">
    <text evidence="2">The sequence shown here is derived from an EMBL/GenBank/DDBJ whole genome shotgun (WGS) entry which is preliminary data.</text>
</comment>
<dbReference type="Proteomes" id="UP000524246">
    <property type="component" value="Unassembled WGS sequence"/>
</dbReference>
<comment type="catalytic activity">
    <reaction evidence="1">
        <text>L-aspartyl-tRNA(Asn) + L-glutamine + ATP + H2O = L-asparaginyl-tRNA(Asn) + L-glutamate + ADP + phosphate + 2 H(+)</text>
        <dbReference type="Rhea" id="RHEA:14513"/>
        <dbReference type="Rhea" id="RHEA-COMP:9674"/>
        <dbReference type="Rhea" id="RHEA-COMP:9677"/>
        <dbReference type="ChEBI" id="CHEBI:15377"/>
        <dbReference type="ChEBI" id="CHEBI:15378"/>
        <dbReference type="ChEBI" id="CHEBI:29985"/>
        <dbReference type="ChEBI" id="CHEBI:30616"/>
        <dbReference type="ChEBI" id="CHEBI:43474"/>
        <dbReference type="ChEBI" id="CHEBI:58359"/>
        <dbReference type="ChEBI" id="CHEBI:78515"/>
        <dbReference type="ChEBI" id="CHEBI:78516"/>
        <dbReference type="ChEBI" id="CHEBI:456216"/>
    </reaction>
</comment>
<dbReference type="InterPro" id="IPR036113">
    <property type="entry name" value="Asp/Glu-ADT_sf_sub_c"/>
</dbReference>
<accession>A0A7X9FSD4</accession>
<dbReference type="GO" id="GO:0005524">
    <property type="term" value="F:ATP binding"/>
    <property type="evidence" value="ECO:0007669"/>
    <property type="project" value="UniProtKB-KW"/>
</dbReference>
<keyword evidence="1" id="KW-0547">Nucleotide-binding</keyword>
<evidence type="ECO:0000313" key="2">
    <source>
        <dbReference type="EMBL" id="NMC62949.1"/>
    </source>
</evidence>
<dbReference type="SUPFAM" id="SSF141000">
    <property type="entry name" value="Glu-tRNAGln amidotransferase C subunit"/>
    <property type="match status" value="1"/>
</dbReference>
<keyword evidence="2" id="KW-0808">Transferase</keyword>
<dbReference type="NCBIfam" id="TIGR00135">
    <property type="entry name" value="gatC"/>
    <property type="match status" value="1"/>
</dbReference>
<sequence length="104" mass="11796">MTKKIISEEDFIKLARLSRLSVKPEEIERLSEKFNEIIDFVQKLQAYDTDTVAAMSHVHGVTNVFREDEGQASFDANIIKEIAPDTSANFIRVPIIIDQESGEN</sequence>
<organism evidence="2 3">
    <name type="scientific">SAR324 cluster bacterium</name>
    <dbReference type="NCBI Taxonomy" id="2024889"/>
    <lineage>
        <taxon>Bacteria</taxon>
        <taxon>Deltaproteobacteria</taxon>
        <taxon>SAR324 cluster</taxon>
    </lineage>
</organism>
<dbReference type="GO" id="GO:0070681">
    <property type="term" value="P:glutaminyl-tRNAGln biosynthesis via transamidation"/>
    <property type="evidence" value="ECO:0007669"/>
    <property type="project" value="TreeGrafter"/>
</dbReference>
<comment type="function">
    <text evidence="1">Allows the formation of correctly charged Asn-tRNA(Asn) or Gln-tRNA(Gln) through the transamidation of misacylated Asp-tRNA(Asn) or Glu-tRNA(Gln) in organisms which lack either or both of asparaginyl-tRNA or glutaminyl-tRNA synthetases. The reaction takes place in the presence of glutamine and ATP through an activated phospho-Asp-tRNA(Asn) or phospho-Glu-tRNA(Gln).</text>
</comment>
<dbReference type="EC" id="6.3.5.-" evidence="1"/>
<keyword evidence="1" id="KW-0648">Protein biosynthesis</keyword>
<comment type="similarity">
    <text evidence="1">Belongs to the GatC family.</text>
</comment>
<protein>
    <recommendedName>
        <fullName evidence="1">Aspartyl/glutamyl-tRNA(Asn/Gln) amidotransferase subunit C</fullName>
        <shortName evidence="1">Asp/Glu-ADT subunit C</shortName>
        <ecNumber evidence="1">6.3.5.-</ecNumber>
    </recommendedName>
</protein>
<dbReference type="GO" id="GO:0006450">
    <property type="term" value="P:regulation of translational fidelity"/>
    <property type="evidence" value="ECO:0007669"/>
    <property type="project" value="InterPro"/>
</dbReference>
<dbReference type="EMBL" id="JAAZON010000321">
    <property type="protein sequence ID" value="NMC62949.1"/>
    <property type="molecule type" value="Genomic_DNA"/>
</dbReference>
<dbReference type="Gene3D" id="1.10.20.60">
    <property type="entry name" value="Glu-tRNAGln amidotransferase C subunit, N-terminal domain"/>
    <property type="match status" value="1"/>
</dbReference>
<dbReference type="GO" id="GO:0016740">
    <property type="term" value="F:transferase activity"/>
    <property type="evidence" value="ECO:0007669"/>
    <property type="project" value="UniProtKB-KW"/>
</dbReference>
<evidence type="ECO:0000256" key="1">
    <source>
        <dbReference type="HAMAP-Rule" id="MF_00122"/>
    </source>
</evidence>
<reference evidence="2 3" key="1">
    <citation type="journal article" date="2020" name="Biotechnol. Biofuels">
        <title>New insights from the biogas microbiome by comprehensive genome-resolved metagenomics of nearly 1600 species originating from multiple anaerobic digesters.</title>
        <authorList>
            <person name="Campanaro S."/>
            <person name="Treu L."/>
            <person name="Rodriguez-R L.M."/>
            <person name="Kovalovszki A."/>
            <person name="Ziels R.M."/>
            <person name="Maus I."/>
            <person name="Zhu X."/>
            <person name="Kougias P.G."/>
            <person name="Basile A."/>
            <person name="Luo G."/>
            <person name="Schluter A."/>
            <person name="Konstantinidis K.T."/>
            <person name="Angelidaki I."/>
        </authorList>
    </citation>
    <scope>NUCLEOTIDE SEQUENCE [LARGE SCALE GENOMIC DNA]</scope>
    <source>
        <strain evidence="2">AS27yjCOA_65</strain>
    </source>
</reference>
<dbReference type="GO" id="GO:0006412">
    <property type="term" value="P:translation"/>
    <property type="evidence" value="ECO:0007669"/>
    <property type="project" value="UniProtKB-UniRule"/>
</dbReference>
<keyword evidence="1" id="KW-0436">Ligase</keyword>